<sequence>MATTPHQVTWMHEFLVVKVTSPYNAIMGRPTLHALGAAMSSYHMTLKFPTKHDVGVVHRNQQIARQCYVAALKGKNKEALSLESLNPREEPVSRGQTAEDLVSVPLDESAPERTVCVGSNLPPERLSKLVSFLRTNADVFAWSTTDMPEIDPSVITHKLIVDPSSKPVQQKKNFATERWKAIGEEIDKLLDVGFIREDNFALMRIDHLVNATTGYELLSFMDVFSGYNQIQMHLDDEEKTSFITEQGTYCYKVISFGLKIARVTYQHLVNKIF</sequence>
<reference evidence="3" key="1">
    <citation type="submission" date="2025-08" db="UniProtKB">
        <authorList>
            <consortium name="RefSeq"/>
        </authorList>
    </citation>
    <scope>IDENTIFICATION</scope>
</reference>
<dbReference type="Pfam" id="PF00078">
    <property type="entry name" value="RVT_1"/>
    <property type="match status" value="1"/>
</dbReference>
<proteinExistence type="predicted"/>
<evidence type="ECO:0000313" key="2">
    <source>
        <dbReference type="Proteomes" id="UP000189703"/>
    </source>
</evidence>
<dbReference type="InterPro" id="IPR053134">
    <property type="entry name" value="RNA-dir_DNA_polymerase"/>
</dbReference>
<dbReference type="GeneID" id="104605169"/>
<dbReference type="PANTHER" id="PTHR24559:SF430">
    <property type="entry name" value="RNA-DIRECTED DNA POLYMERASE"/>
    <property type="match status" value="1"/>
</dbReference>
<dbReference type="AlphaFoldDB" id="A0A1U8AYE8"/>
<dbReference type="Gene3D" id="3.30.70.270">
    <property type="match status" value="1"/>
</dbReference>
<dbReference type="RefSeq" id="XP_010268108.1">
    <property type="nucleotide sequence ID" value="XM_010269806.1"/>
</dbReference>
<dbReference type="eggNOG" id="KOG0017">
    <property type="taxonomic scope" value="Eukaryota"/>
</dbReference>
<dbReference type="InterPro" id="IPR043128">
    <property type="entry name" value="Rev_trsase/Diguanyl_cyclase"/>
</dbReference>
<dbReference type="InParanoid" id="A0A1U8AYE8"/>
<dbReference type="OrthoDB" id="1928766at2759"/>
<dbReference type="InterPro" id="IPR043502">
    <property type="entry name" value="DNA/RNA_pol_sf"/>
</dbReference>
<dbReference type="SUPFAM" id="SSF56672">
    <property type="entry name" value="DNA/RNA polymerases"/>
    <property type="match status" value="1"/>
</dbReference>
<accession>A0A1U8AYE8</accession>
<dbReference type="OMA" id="VITHKLI"/>
<keyword evidence="2" id="KW-1185">Reference proteome</keyword>
<name>A0A1U8AYE8_NELNU</name>
<dbReference type="KEGG" id="nnu:104605169"/>
<dbReference type="STRING" id="4432.A0A1U8AYE8"/>
<dbReference type="InterPro" id="IPR000477">
    <property type="entry name" value="RT_dom"/>
</dbReference>
<gene>
    <name evidence="3" type="primary">LOC104605169</name>
</gene>
<dbReference type="Proteomes" id="UP000189703">
    <property type="component" value="Unplaced"/>
</dbReference>
<dbReference type="Gene3D" id="3.10.10.10">
    <property type="entry name" value="HIV Type 1 Reverse Transcriptase, subunit A, domain 1"/>
    <property type="match status" value="1"/>
</dbReference>
<evidence type="ECO:0000259" key="1">
    <source>
        <dbReference type="Pfam" id="PF00078"/>
    </source>
</evidence>
<feature type="domain" description="Reverse transcriptase" evidence="1">
    <location>
        <begin position="192"/>
        <end position="273"/>
    </location>
</feature>
<evidence type="ECO:0000313" key="3">
    <source>
        <dbReference type="RefSeq" id="XP_010268108.1"/>
    </source>
</evidence>
<protein>
    <submittedName>
        <fullName evidence="3">Uncharacterized protein LOC104605169</fullName>
    </submittedName>
</protein>
<organism evidence="2 3">
    <name type="scientific">Nelumbo nucifera</name>
    <name type="common">Sacred lotus</name>
    <dbReference type="NCBI Taxonomy" id="4432"/>
    <lineage>
        <taxon>Eukaryota</taxon>
        <taxon>Viridiplantae</taxon>
        <taxon>Streptophyta</taxon>
        <taxon>Embryophyta</taxon>
        <taxon>Tracheophyta</taxon>
        <taxon>Spermatophyta</taxon>
        <taxon>Magnoliopsida</taxon>
        <taxon>Proteales</taxon>
        <taxon>Nelumbonaceae</taxon>
        <taxon>Nelumbo</taxon>
    </lineage>
</organism>
<dbReference type="PANTHER" id="PTHR24559">
    <property type="entry name" value="TRANSPOSON TY3-I GAG-POL POLYPROTEIN"/>
    <property type="match status" value="1"/>
</dbReference>